<name>K9GRB0_9PROT</name>
<organism evidence="1 2">
    <name type="scientific">Caenispirillum salinarum AK4</name>
    <dbReference type="NCBI Taxonomy" id="1238182"/>
    <lineage>
        <taxon>Bacteria</taxon>
        <taxon>Pseudomonadati</taxon>
        <taxon>Pseudomonadota</taxon>
        <taxon>Alphaproteobacteria</taxon>
        <taxon>Rhodospirillales</taxon>
        <taxon>Novispirillaceae</taxon>
        <taxon>Caenispirillum</taxon>
    </lineage>
</organism>
<protein>
    <submittedName>
        <fullName evidence="1">Uncharacterized protein</fullName>
    </submittedName>
</protein>
<dbReference type="STRING" id="1238182.C882_1766"/>
<reference evidence="1 2" key="1">
    <citation type="journal article" date="2013" name="Genome Announc.">
        <title>Draft Genome Sequence of an Alphaproteobacterium, Caenispirillum salinarum AK4(T), Isolated from a Solar Saltern.</title>
        <authorList>
            <person name="Khatri I."/>
            <person name="Singh A."/>
            <person name="Korpole S."/>
            <person name="Pinnaka A.K."/>
            <person name="Subramanian S."/>
        </authorList>
    </citation>
    <scope>NUCLEOTIDE SEQUENCE [LARGE SCALE GENOMIC DNA]</scope>
    <source>
        <strain evidence="1 2">AK4</strain>
    </source>
</reference>
<evidence type="ECO:0000313" key="1">
    <source>
        <dbReference type="EMBL" id="EKV27264.1"/>
    </source>
</evidence>
<gene>
    <name evidence="1" type="ORF">C882_1766</name>
</gene>
<dbReference type="EMBL" id="ANHY01000020">
    <property type="protein sequence ID" value="EKV27264.1"/>
    <property type="molecule type" value="Genomic_DNA"/>
</dbReference>
<proteinExistence type="predicted"/>
<evidence type="ECO:0000313" key="2">
    <source>
        <dbReference type="Proteomes" id="UP000009881"/>
    </source>
</evidence>
<keyword evidence="2" id="KW-1185">Reference proteome</keyword>
<accession>K9GRB0</accession>
<sequence>MAQVAPMPAELTALYTARFDLAVGPVELLEPPVFEDVNGGRAAFGELADMTYFATDRAEGVFFLDMFDRLGLGPGFVFWVERGLMAADEVVPCGETLAAFLAAVQDGHHPWHAPTLGERALERFRAAAANPPPGVDLRPGIAPVAFVQARRAGGLVVSFALGEILKVTDGVYFAASRREIVPFNQMRAVAGGGVVIVGHDPELGTLGVTQGDWQDLPADRLLACSDPEHPETGRLLGRFADVLTFWIEEARRA</sequence>
<dbReference type="Proteomes" id="UP000009881">
    <property type="component" value="Unassembled WGS sequence"/>
</dbReference>
<dbReference type="AlphaFoldDB" id="K9GRB0"/>
<comment type="caution">
    <text evidence="1">The sequence shown here is derived from an EMBL/GenBank/DDBJ whole genome shotgun (WGS) entry which is preliminary data.</text>
</comment>